<accession>A0A8X6T4K3</accession>
<evidence type="ECO:0000313" key="1">
    <source>
        <dbReference type="EMBL" id="GFS72959.1"/>
    </source>
</evidence>
<proteinExistence type="predicted"/>
<name>A0A8X6T4K3_NEPPI</name>
<dbReference type="EMBL" id="BMAW01049878">
    <property type="protein sequence ID" value="GFS72959.1"/>
    <property type="molecule type" value="Genomic_DNA"/>
</dbReference>
<sequence length="87" mass="9355">MFVYSKDGQLHGRKAKVQLHLDRDRLGLISVSKMKGTLITRSGQVTEKARGFLPPSVVAAAVTPFVLTVTRSFSEPAAGMEPDASTP</sequence>
<dbReference type="Proteomes" id="UP000887013">
    <property type="component" value="Unassembled WGS sequence"/>
</dbReference>
<reference evidence="1" key="1">
    <citation type="submission" date="2020-08" db="EMBL/GenBank/DDBJ databases">
        <title>Multicomponent nature underlies the extraordinary mechanical properties of spider dragline silk.</title>
        <authorList>
            <person name="Kono N."/>
            <person name="Nakamura H."/>
            <person name="Mori M."/>
            <person name="Yoshida Y."/>
            <person name="Ohtoshi R."/>
            <person name="Malay A.D."/>
            <person name="Moran D.A.P."/>
            <person name="Tomita M."/>
            <person name="Numata K."/>
            <person name="Arakawa K."/>
        </authorList>
    </citation>
    <scope>NUCLEOTIDE SEQUENCE</scope>
</reference>
<comment type="caution">
    <text evidence="1">The sequence shown here is derived from an EMBL/GenBank/DDBJ whole genome shotgun (WGS) entry which is preliminary data.</text>
</comment>
<protein>
    <submittedName>
        <fullName evidence="1">Uncharacterized protein</fullName>
    </submittedName>
</protein>
<dbReference type="AlphaFoldDB" id="A0A8X6T4K3"/>
<organism evidence="1 2">
    <name type="scientific">Nephila pilipes</name>
    <name type="common">Giant wood spider</name>
    <name type="synonym">Nephila maculata</name>
    <dbReference type="NCBI Taxonomy" id="299642"/>
    <lineage>
        <taxon>Eukaryota</taxon>
        <taxon>Metazoa</taxon>
        <taxon>Ecdysozoa</taxon>
        <taxon>Arthropoda</taxon>
        <taxon>Chelicerata</taxon>
        <taxon>Arachnida</taxon>
        <taxon>Araneae</taxon>
        <taxon>Araneomorphae</taxon>
        <taxon>Entelegynae</taxon>
        <taxon>Araneoidea</taxon>
        <taxon>Nephilidae</taxon>
        <taxon>Nephila</taxon>
    </lineage>
</organism>
<keyword evidence="2" id="KW-1185">Reference proteome</keyword>
<gene>
    <name evidence="1" type="ORF">NPIL_530361</name>
</gene>
<evidence type="ECO:0000313" key="2">
    <source>
        <dbReference type="Proteomes" id="UP000887013"/>
    </source>
</evidence>